<proteinExistence type="predicted"/>
<dbReference type="SUPFAM" id="SSF57701">
    <property type="entry name" value="Zn2/Cys6 DNA-binding domain"/>
    <property type="match status" value="1"/>
</dbReference>
<dbReference type="VEuPathDB" id="FungiDB:BO83DRAFT_432737"/>
<dbReference type="EMBL" id="MSFU01000049">
    <property type="protein sequence ID" value="PWY62101.1"/>
    <property type="molecule type" value="Genomic_DNA"/>
</dbReference>
<name>A0A317UK86_ASPEC</name>
<keyword evidence="4" id="KW-0804">Transcription</keyword>
<comment type="caution">
    <text evidence="8">The sequence shown here is derived from an EMBL/GenBank/DDBJ whole genome shotgun (WGS) entry which is preliminary data.</text>
</comment>
<evidence type="ECO:0000256" key="6">
    <source>
        <dbReference type="SAM" id="MobiDB-lite"/>
    </source>
</evidence>
<dbReference type="GO" id="GO:0009893">
    <property type="term" value="P:positive regulation of metabolic process"/>
    <property type="evidence" value="ECO:0007669"/>
    <property type="project" value="UniProtKB-ARBA"/>
</dbReference>
<feature type="domain" description="Zn(2)-C6 fungal-type" evidence="7">
    <location>
        <begin position="35"/>
        <end position="65"/>
    </location>
</feature>
<dbReference type="Pfam" id="PF00172">
    <property type="entry name" value="Zn_clus"/>
    <property type="match status" value="1"/>
</dbReference>
<dbReference type="Pfam" id="PF11951">
    <property type="entry name" value="Fungal_trans_2"/>
    <property type="match status" value="1"/>
</dbReference>
<dbReference type="GO" id="GO:0003677">
    <property type="term" value="F:DNA binding"/>
    <property type="evidence" value="ECO:0007669"/>
    <property type="project" value="UniProtKB-KW"/>
</dbReference>
<protein>
    <recommendedName>
        <fullName evidence="7">Zn(2)-C6 fungal-type domain-containing protein</fullName>
    </recommendedName>
</protein>
<evidence type="ECO:0000256" key="2">
    <source>
        <dbReference type="ARBA" id="ARBA00023015"/>
    </source>
</evidence>
<dbReference type="InterPro" id="IPR001138">
    <property type="entry name" value="Zn2Cys6_DnaBD"/>
</dbReference>
<evidence type="ECO:0000259" key="7">
    <source>
        <dbReference type="PROSITE" id="PS50048"/>
    </source>
</evidence>
<feature type="region of interest" description="Disordered" evidence="6">
    <location>
        <begin position="76"/>
        <end position="99"/>
    </location>
</feature>
<keyword evidence="3" id="KW-0238">DNA-binding</keyword>
<dbReference type="PROSITE" id="PS50048">
    <property type="entry name" value="ZN2_CY6_FUNGAL_2"/>
    <property type="match status" value="1"/>
</dbReference>
<dbReference type="GeneID" id="37057601"/>
<dbReference type="AlphaFoldDB" id="A0A317UK86"/>
<accession>A0A317UK86</accession>
<dbReference type="RefSeq" id="XP_025382093.1">
    <property type="nucleotide sequence ID" value="XM_025535639.1"/>
</dbReference>
<gene>
    <name evidence="8" type="ORF">BO83DRAFT_432737</name>
</gene>
<organism evidence="8 9">
    <name type="scientific">Aspergillus eucalypticola (strain CBS 122712 / IBT 29274)</name>
    <dbReference type="NCBI Taxonomy" id="1448314"/>
    <lineage>
        <taxon>Eukaryota</taxon>
        <taxon>Fungi</taxon>
        <taxon>Dikarya</taxon>
        <taxon>Ascomycota</taxon>
        <taxon>Pezizomycotina</taxon>
        <taxon>Eurotiomycetes</taxon>
        <taxon>Eurotiomycetidae</taxon>
        <taxon>Eurotiales</taxon>
        <taxon>Aspergillaceae</taxon>
        <taxon>Aspergillus</taxon>
        <taxon>Aspergillus subgen. Circumdati</taxon>
    </lineage>
</organism>
<dbReference type="OrthoDB" id="4356994at2759"/>
<dbReference type="GO" id="GO:0008270">
    <property type="term" value="F:zinc ion binding"/>
    <property type="evidence" value="ECO:0007669"/>
    <property type="project" value="InterPro"/>
</dbReference>
<dbReference type="PANTHER" id="PTHR37534:SF46">
    <property type="entry name" value="ZN(II)2CYS6 TRANSCRIPTION FACTOR (EUROFUNG)"/>
    <property type="match status" value="1"/>
</dbReference>
<dbReference type="Gene3D" id="4.10.240.10">
    <property type="entry name" value="Zn(2)-C6 fungal-type DNA-binding domain"/>
    <property type="match status" value="1"/>
</dbReference>
<reference evidence="8" key="1">
    <citation type="submission" date="2016-12" db="EMBL/GenBank/DDBJ databases">
        <title>The genomes of Aspergillus section Nigri reveals drivers in fungal speciation.</title>
        <authorList>
            <consortium name="DOE Joint Genome Institute"/>
            <person name="Vesth T.C."/>
            <person name="Nybo J."/>
            <person name="Theobald S."/>
            <person name="Brandl J."/>
            <person name="Frisvad J.C."/>
            <person name="Nielsen K.F."/>
            <person name="Lyhne E.K."/>
            <person name="Kogle M.E."/>
            <person name="Kuo A."/>
            <person name="Riley R."/>
            <person name="Clum A."/>
            <person name="Nolan M."/>
            <person name="Lipzen A."/>
            <person name="Salamov A."/>
            <person name="Henrissat B."/>
            <person name="Wiebenga A."/>
            <person name="De vries R.P."/>
            <person name="Grigoriev I.V."/>
            <person name="Mortensen U.H."/>
            <person name="Andersen M.R."/>
            <person name="Baker S.E."/>
        </authorList>
    </citation>
    <scope>NUCLEOTIDE SEQUENCE</scope>
    <source>
        <strain evidence="8">CBS 122712</strain>
    </source>
</reference>
<dbReference type="InterPro" id="IPR036864">
    <property type="entry name" value="Zn2-C6_fun-type_DNA-bd_sf"/>
</dbReference>
<dbReference type="GO" id="GO:0000981">
    <property type="term" value="F:DNA-binding transcription factor activity, RNA polymerase II-specific"/>
    <property type="evidence" value="ECO:0007669"/>
    <property type="project" value="InterPro"/>
</dbReference>
<evidence type="ECO:0000256" key="3">
    <source>
        <dbReference type="ARBA" id="ARBA00023125"/>
    </source>
</evidence>
<dbReference type="CDD" id="cd00067">
    <property type="entry name" value="GAL4"/>
    <property type="match status" value="1"/>
</dbReference>
<dbReference type="InterPro" id="IPR021858">
    <property type="entry name" value="Fun_TF"/>
</dbReference>
<evidence type="ECO:0000256" key="1">
    <source>
        <dbReference type="ARBA" id="ARBA00004123"/>
    </source>
</evidence>
<keyword evidence="9" id="KW-1185">Reference proteome</keyword>
<feature type="compositionally biased region" description="Low complexity" evidence="6">
    <location>
        <begin position="81"/>
        <end position="94"/>
    </location>
</feature>
<evidence type="ECO:0000256" key="4">
    <source>
        <dbReference type="ARBA" id="ARBA00023163"/>
    </source>
</evidence>
<dbReference type="SMART" id="SM00066">
    <property type="entry name" value="GAL4"/>
    <property type="match status" value="1"/>
</dbReference>
<dbReference type="PANTHER" id="PTHR37534">
    <property type="entry name" value="TRANSCRIPTIONAL ACTIVATOR PROTEIN UGA3"/>
    <property type="match status" value="1"/>
</dbReference>
<keyword evidence="5" id="KW-0539">Nucleus</keyword>
<keyword evidence="2" id="KW-0805">Transcription regulation</keyword>
<evidence type="ECO:0000313" key="9">
    <source>
        <dbReference type="Proteomes" id="UP000246171"/>
    </source>
</evidence>
<evidence type="ECO:0000313" key="8">
    <source>
        <dbReference type="EMBL" id="PWY62101.1"/>
    </source>
</evidence>
<comment type="subcellular location">
    <subcellularLocation>
        <location evidence="1">Nucleus</location>
    </subcellularLocation>
</comment>
<dbReference type="Proteomes" id="UP000246171">
    <property type="component" value="Unassembled WGS sequence"/>
</dbReference>
<evidence type="ECO:0000256" key="5">
    <source>
        <dbReference type="ARBA" id="ARBA00023242"/>
    </source>
</evidence>
<dbReference type="PROSITE" id="PS00463">
    <property type="entry name" value="ZN2_CY6_FUNGAL_1"/>
    <property type="match status" value="1"/>
</dbReference>
<sequence length="346" mass="38222">MLPNKISTQLFDSLKPLRTTKCHHVRSLHSQSRQGCLTCRDKKVKCDETRPRCLRCIRLNRDCDYSARMRKKYTRRAQQASSLDLTSSPVSSVPQPSPVATSLGAETSYAVSSSHTLQDEFVLSKFDHEAIDHVLFIMAPKTLSQDSPMLLHMLCALGSMKLCHNPTATEIPQRKSEATANYGAGLRMLNSAIHHLSRESDLDYSLATLWLMISYELAHGDGRGSDLSVRLRGAAVLLQGRLRGVGKQASGGKSGARYRITPLAAQLLLWIAMVDGSAALNGVEATFNNLLGDSMLDGTNNDPAARLVGFSQLQRHATMVYHNIWGTNYPQNKLIRDIQCSQILCL</sequence>
<dbReference type="GO" id="GO:0005634">
    <property type="term" value="C:nucleus"/>
    <property type="evidence" value="ECO:0007669"/>
    <property type="project" value="UniProtKB-SubCell"/>
</dbReference>